<dbReference type="Gene3D" id="3.40.50.300">
    <property type="entry name" value="P-loop containing nucleotide triphosphate hydrolases"/>
    <property type="match status" value="1"/>
</dbReference>
<gene>
    <name evidence="3" type="ORF">PCG10_001111</name>
</gene>
<feature type="compositionally biased region" description="Basic and acidic residues" evidence="1">
    <location>
        <begin position="71"/>
        <end position="97"/>
    </location>
</feature>
<dbReference type="PANTHER" id="PTHR46411:SF3">
    <property type="entry name" value="AAA+ ATPASE DOMAIN-CONTAINING PROTEIN"/>
    <property type="match status" value="1"/>
</dbReference>
<reference evidence="3" key="1">
    <citation type="submission" date="2020-02" db="EMBL/GenBank/DDBJ databases">
        <authorList>
            <person name="Lichtner F.J."/>
        </authorList>
    </citation>
    <scope>NUCLEOTIDE SEQUENCE</scope>
    <source>
        <strain evidence="3">G10</strain>
    </source>
</reference>
<dbReference type="SMART" id="SM00382">
    <property type="entry name" value="AAA"/>
    <property type="match status" value="1"/>
</dbReference>
<dbReference type="GO" id="GO:0005524">
    <property type="term" value="F:ATP binding"/>
    <property type="evidence" value="ECO:0007669"/>
    <property type="project" value="InterPro"/>
</dbReference>
<feature type="domain" description="AAA+ ATPase" evidence="2">
    <location>
        <begin position="616"/>
        <end position="741"/>
    </location>
</feature>
<dbReference type="AlphaFoldDB" id="A0A9P5KWW1"/>
<name>A0A9P5KWW1_PENCR</name>
<dbReference type="PANTHER" id="PTHR46411">
    <property type="entry name" value="FAMILY ATPASE, PUTATIVE-RELATED"/>
    <property type="match status" value="1"/>
</dbReference>
<feature type="region of interest" description="Disordered" evidence="1">
    <location>
        <begin position="1"/>
        <end position="35"/>
    </location>
</feature>
<protein>
    <recommendedName>
        <fullName evidence="2">AAA+ ATPase domain-containing protein</fullName>
    </recommendedName>
</protein>
<dbReference type="InterPro" id="IPR054289">
    <property type="entry name" value="DUF7025"/>
</dbReference>
<accession>A0A9P5KWW1</accession>
<proteinExistence type="predicted"/>
<feature type="region of interest" description="Disordered" evidence="1">
    <location>
        <begin position="55"/>
        <end position="97"/>
    </location>
</feature>
<feature type="region of interest" description="Disordered" evidence="1">
    <location>
        <begin position="883"/>
        <end position="1027"/>
    </location>
</feature>
<dbReference type="InterPro" id="IPR003959">
    <property type="entry name" value="ATPase_AAA_core"/>
</dbReference>
<evidence type="ECO:0000259" key="2">
    <source>
        <dbReference type="SMART" id="SM00382"/>
    </source>
</evidence>
<dbReference type="SUPFAM" id="SSF52540">
    <property type="entry name" value="P-loop containing nucleoside triphosphate hydrolases"/>
    <property type="match status" value="1"/>
</dbReference>
<evidence type="ECO:0000256" key="1">
    <source>
        <dbReference type="SAM" id="MobiDB-lite"/>
    </source>
</evidence>
<dbReference type="Proteomes" id="UP000701341">
    <property type="component" value="Unassembled WGS sequence"/>
</dbReference>
<sequence>MDKTDPPHEDSAVHTISDDTKDRPHLLLKASDSQSNYVQSLEERLAKLERKIEELSRTKNEIPSDAGLNDTSRDSHVANDNENAEENKEDKKGGEKEKPTWVIIPKARKLNYINFINRFPIQTEIPVVEALMIDTTLEAAEAEDSSWVPEEPVQNPETRLRDMLEKNPYKPDAWMAKIRINSVPLVEEVMKVLGTSEEFSQSVTFLHPFDPLVHSYNKLKTRLHEMQEALATQKDESKTTGDIAARDKADATEETNPSNIEPTELVSLMEVFVQFLQDEILSLPPKSNTKIRFAFLSYIFKLGDTLFDPSAYKGFRPSPDSLIFRSDQRLWRLYRIKGYRENNGDMFVVRAYCIDYDGENYICHKKKFQIPPYDGEKEISSLPIFPLKYLENAEQIRVEMRAQGKNFVEYQQGLVTHQGWGADLDAESSSQLQYVTGDVVIDMVETISMHPHYAQGREFPKYTPTEGAPDTYKRWNWKIVDGKYEFDATGPSGEMRYWMNEYFRLQKITYCSETDPFLSHPLKNNDQKYQLQEQDFELLPRRVFGYVLQKRKFLALDIRNLEPIKDNEMYNSKLILDPHHQVMLHGLIDSHFQKKNLRERHGAYNIDQDFIANKGRGLIILLYGVPGVGKTSTAEQIAHFWKKPLLPVTCGNLGTESNEVESKLKEIFRLGKKWDCILLMDEADVFLSERTPMALERNALVSVFLRELEYFDGVLFLTTNLPGGIDEAFKSRIHITLYYPHLDENDTIAIWKVNMERLKSIEKQRAHLNNEPPLSINERAIRKFAKKHFRNNEDGKGRWNGRQIRNAFLIASVLAQFERANPNQAVPTTSHSKLDDPAFDLNPRHFDIVAKASLGFEEYLAEAKGRLASEIMFQRGQRADFIRSSSEQTAGPSSLATHVHHPQARESQELSNAPDPFRSQKGWSEGPIGQYSHRTPVDDQNWTLPTGNSYGGHQGHGTPIHHGRVSQTPPQDPRMRSTPNFDGSVQSRRDVGFQGSPSQFQGNYQTTHRSGKMNMSANPDSDSDSGA</sequence>
<evidence type="ECO:0000313" key="3">
    <source>
        <dbReference type="EMBL" id="KAF7517627.1"/>
    </source>
</evidence>
<keyword evidence="4" id="KW-1185">Reference proteome</keyword>
<evidence type="ECO:0000313" key="4">
    <source>
        <dbReference type="Proteomes" id="UP000701341"/>
    </source>
</evidence>
<feature type="region of interest" description="Disordered" evidence="1">
    <location>
        <begin position="231"/>
        <end position="258"/>
    </location>
</feature>
<dbReference type="EMBL" id="JAAOZQ010000112">
    <property type="protein sequence ID" value="KAF7517627.1"/>
    <property type="molecule type" value="Genomic_DNA"/>
</dbReference>
<dbReference type="CDD" id="cd19481">
    <property type="entry name" value="RecA-like_protease"/>
    <property type="match status" value="1"/>
</dbReference>
<comment type="caution">
    <text evidence="3">The sequence shown here is derived from an EMBL/GenBank/DDBJ whole genome shotgun (WGS) entry which is preliminary data.</text>
</comment>
<dbReference type="InterPro" id="IPR027417">
    <property type="entry name" value="P-loop_NTPase"/>
</dbReference>
<feature type="compositionally biased region" description="Basic and acidic residues" evidence="1">
    <location>
        <begin position="1"/>
        <end position="25"/>
    </location>
</feature>
<dbReference type="InterPro" id="IPR003593">
    <property type="entry name" value="AAA+_ATPase"/>
</dbReference>
<feature type="compositionally biased region" description="Polar residues" evidence="1">
    <location>
        <begin position="995"/>
        <end position="1027"/>
    </location>
</feature>
<feature type="compositionally biased region" description="Polar residues" evidence="1">
    <location>
        <begin position="883"/>
        <end position="896"/>
    </location>
</feature>
<organism evidence="3 4">
    <name type="scientific">Penicillium crustosum</name>
    <name type="common">Blue mold fungus</name>
    <dbReference type="NCBI Taxonomy" id="36656"/>
    <lineage>
        <taxon>Eukaryota</taxon>
        <taxon>Fungi</taxon>
        <taxon>Dikarya</taxon>
        <taxon>Ascomycota</taxon>
        <taxon>Pezizomycotina</taxon>
        <taxon>Eurotiomycetes</taxon>
        <taxon>Eurotiomycetidae</taxon>
        <taxon>Eurotiales</taxon>
        <taxon>Aspergillaceae</taxon>
        <taxon>Penicillium</taxon>
    </lineage>
</organism>
<feature type="compositionally biased region" description="Polar residues" evidence="1">
    <location>
        <begin position="977"/>
        <end position="986"/>
    </location>
</feature>
<dbReference type="Pfam" id="PF00004">
    <property type="entry name" value="AAA"/>
    <property type="match status" value="1"/>
</dbReference>
<feature type="compositionally biased region" description="Basic and acidic residues" evidence="1">
    <location>
        <begin position="231"/>
        <end position="251"/>
    </location>
</feature>
<dbReference type="Pfam" id="PF23232">
    <property type="entry name" value="AAA_lid_13"/>
    <property type="match status" value="1"/>
</dbReference>
<dbReference type="InterPro" id="IPR056599">
    <property type="entry name" value="AAA_lid_fung"/>
</dbReference>
<dbReference type="GO" id="GO:0016887">
    <property type="term" value="F:ATP hydrolysis activity"/>
    <property type="evidence" value="ECO:0007669"/>
    <property type="project" value="InterPro"/>
</dbReference>
<dbReference type="Pfam" id="PF22942">
    <property type="entry name" value="DUF7025"/>
    <property type="match status" value="1"/>
</dbReference>
<feature type="compositionally biased region" description="Polar residues" evidence="1">
    <location>
        <begin position="938"/>
        <end position="948"/>
    </location>
</feature>